<dbReference type="Gene3D" id="2.40.50.1020">
    <property type="entry name" value="LytTr DNA-binding domain"/>
    <property type="match status" value="1"/>
</dbReference>
<evidence type="ECO:0000256" key="1">
    <source>
        <dbReference type="PROSITE-ProRule" id="PRU00169"/>
    </source>
</evidence>
<gene>
    <name evidence="4" type="ORF">FYJ27_01450</name>
</gene>
<dbReference type="PROSITE" id="PS50110">
    <property type="entry name" value="RESPONSE_REGULATORY"/>
    <property type="match status" value="1"/>
</dbReference>
<dbReference type="Proteomes" id="UP000462760">
    <property type="component" value="Unassembled WGS sequence"/>
</dbReference>
<dbReference type="SMART" id="SM00448">
    <property type="entry name" value="REC"/>
    <property type="match status" value="1"/>
</dbReference>
<dbReference type="SMART" id="SM00850">
    <property type="entry name" value="LytTR"/>
    <property type="match status" value="1"/>
</dbReference>
<evidence type="ECO:0000313" key="4">
    <source>
        <dbReference type="EMBL" id="MSS42404.1"/>
    </source>
</evidence>
<dbReference type="PANTHER" id="PTHR37299">
    <property type="entry name" value="TRANSCRIPTIONAL REGULATOR-RELATED"/>
    <property type="match status" value="1"/>
</dbReference>
<evidence type="ECO:0000259" key="3">
    <source>
        <dbReference type="PROSITE" id="PS50930"/>
    </source>
</evidence>
<feature type="domain" description="Response regulatory" evidence="2">
    <location>
        <begin position="3"/>
        <end position="119"/>
    </location>
</feature>
<keyword evidence="1" id="KW-0597">Phosphoprotein</keyword>
<dbReference type="AlphaFoldDB" id="A0A844FEI0"/>
<dbReference type="Gene3D" id="3.40.50.2300">
    <property type="match status" value="1"/>
</dbReference>
<dbReference type="GO" id="GO:0003677">
    <property type="term" value="F:DNA binding"/>
    <property type="evidence" value="ECO:0007669"/>
    <property type="project" value="InterPro"/>
</dbReference>
<name>A0A844FEI0_9FIRM</name>
<dbReference type="PROSITE" id="PS50930">
    <property type="entry name" value="HTH_LYTTR"/>
    <property type="match status" value="1"/>
</dbReference>
<organism evidence="4 5">
    <name type="scientific">Anaerosalibacter bizertensis</name>
    <dbReference type="NCBI Taxonomy" id="932217"/>
    <lineage>
        <taxon>Bacteria</taxon>
        <taxon>Bacillati</taxon>
        <taxon>Bacillota</taxon>
        <taxon>Tissierellia</taxon>
        <taxon>Tissierellales</taxon>
        <taxon>Sporanaerobacteraceae</taxon>
        <taxon>Anaerosalibacter</taxon>
    </lineage>
</organism>
<dbReference type="Pfam" id="PF00072">
    <property type="entry name" value="Response_reg"/>
    <property type="match status" value="1"/>
</dbReference>
<dbReference type="Pfam" id="PF04397">
    <property type="entry name" value="LytTR"/>
    <property type="match status" value="1"/>
</dbReference>
<reference evidence="4 5" key="1">
    <citation type="submission" date="2019-08" db="EMBL/GenBank/DDBJ databases">
        <title>In-depth cultivation of the pig gut microbiome towards novel bacterial diversity and tailored functional studies.</title>
        <authorList>
            <person name="Wylensek D."/>
            <person name="Hitch T.C.A."/>
            <person name="Clavel T."/>
        </authorList>
    </citation>
    <scope>NUCLEOTIDE SEQUENCE [LARGE SCALE GENOMIC DNA]</scope>
    <source>
        <strain evidence="4 5">Med78-601-WT-4W-RMD-3</strain>
    </source>
</reference>
<dbReference type="SUPFAM" id="SSF52172">
    <property type="entry name" value="CheY-like"/>
    <property type="match status" value="1"/>
</dbReference>
<dbReference type="PANTHER" id="PTHR37299:SF1">
    <property type="entry name" value="STAGE 0 SPORULATION PROTEIN A HOMOLOG"/>
    <property type="match status" value="1"/>
</dbReference>
<accession>A0A844FEI0</accession>
<evidence type="ECO:0000259" key="2">
    <source>
        <dbReference type="PROSITE" id="PS50110"/>
    </source>
</evidence>
<feature type="modified residue" description="4-aspartylphosphate" evidence="1">
    <location>
        <position position="54"/>
    </location>
</feature>
<proteinExistence type="predicted"/>
<dbReference type="InterPro" id="IPR007492">
    <property type="entry name" value="LytTR_DNA-bd_dom"/>
</dbReference>
<sequence length="243" mass="27970">MVKILILEDEDYTRRFIKKIVLENSSSPQIFDTSSGKEAISLAREYLPEIAMLDVELEGEDFNGLEIARIIHKISPETKIVFITGHSKYAVSAFDVHPYDYILKPINVKRLIETIVTLTNYVSKNSSNENRGINRIVVKSGGEMFFISVKDILYAERLDRDTVIHDGKNTYSVQDSLQELGKKLGNKFLRVHKSYIVNEEKIKKITEIGERVYQIEFLNSDKVALMSRSGFKEFREKIENLTL</sequence>
<feature type="domain" description="HTH LytTR-type" evidence="3">
    <location>
        <begin position="136"/>
        <end position="240"/>
    </location>
</feature>
<protein>
    <submittedName>
        <fullName evidence="4">Response regulator transcription factor</fullName>
    </submittedName>
</protein>
<dbReference type="OrthoDB" id="1701771at2"/>
<comment type="caution">
    <text evidence="4">The sequence shown here is derived from an EMBL/GenBank/DDBJ whole genome shotgun (WGS) entry which is preliminary data.</text>
</comment>
<dbReference type="InterPro" id="IPR046947">
    <property type="entry name" value="LytR-like"/>
</dbReference>
<dbReference type="InterPro" id="IPR011006">
    <property type="entry name" value="CheY-like_superfamily"/>
</dbReference>
<dbReference type="EMBL" id="VULR01000001">
    <property type="protein sequence ID" value="MSS42404.1"/>
    <property type="molecule type" value="Genomic_DNA"/>
</dbReference>
<evidence type="ECO:0000313" key="5">
    <source>
        <dbReference type="Proteomes" id="UP000462760"/>
    </source>
</evidence>
<dbReference type="InterPro" id="IPR001789">
    <property type="entry name" value="Sig_transdc_resp-reg_receiver"/>
</dbReference>
<dbReference type="GO" id="GO:0000156">
    <property type="term" value="F:phosphorelay response regulator activity"/>
    <property type="evidence" value="ECO:0007669"/>
    <property type="project" value="InterPro"/>
</dbReference>